<proteinExistence type="predicted"/>
<sequence>MAGRQLERRAPEDQGPDGQCFGDNAAHETAQSAPCPRLRTTAQFRRASSLALRRPEVTRCPAGRAEVAMAELYVKPGNKERGWNDPPQFSYGLQTQAVASKRTPLTKRVAAAQDGSPRVPTTETTSGPPPTGPPPASNKSPRLPPVGSCPGSSVEPLSLPVTEPETLLENVLRPLEQAVEDCRGHVRKQVCDDISRRLALLQEQWAGGKLSVPVKKRMALLVRELSSHQWDAADDIHRSLMVDHVTEVSQWMVGVKRLIAEKKTLSSEEETTEEKSEATPEETQTPPGVPGAP</sequence>
<dbReference type="PANTHER" id="PTHR18834:SF2">
    <property type="entry name" value="STEROID RECEPTOR RNA ACTIVATOR 1"/>
    <property type="match status" value="1"/>
</dbReference>
<keyword evidence="4" id="KW-0675">Receptor</keyword>
<accession>A0ABM0ICP8</accession>
<organism evidence="3 4">
    <name type="scientific">Echinops telfairi</name>
    <name type="common">Lesser hedgehog tenrec</name>
    <dbReference type="NCBI Taxonomy" id="9371"/>
    <lineage>
        <taxon>Eukaryota</taxon>
        <taxon>Metazoa</taxon>
        <taxon>Chordata</taxon>
        <taxon>Craniata</taxon>
        <taxon>Vertebrata</taxon>
        <taxon>Euteleostomi</taxon>
        <taxon>Mammalia</taxon>
        <taxon>Eutheria</taxon>
        <taxon>Afrotheria</taxon>
        <taxon>Tenrecidae</taxon>
        <taxon>Tenrecinae</taxon>
        <taxon>Echinops</taxon>
    </lineage>
</organism>
<name>A0ABM0ICP8_ECHTE</name>
<dbReference type="Pfam" id="PF07304">
    <property type="entry name" value="SRA1"/>
    <property type="match status" value="1"/>
</dbReference>
<protein>
    <submittedName>
        <fullName evidence="4">Steroid receptor RNA activator 1</fullName>
    </submittedName>
</protein>
<feature type="compositionally biased region" description="Basic and acidic residues" evidence="1">
    <location>
        <begin position="1"/>
        <end position="12"/>
    </location>
</feature>
<dbReference type="InterPro" id="IPR040243">
    <property type="entry name" value="Steroid_recept_RNA_1"/>
</dbReference>
<dbReference type="Gene3D" id="1.20.940.10">
    <property type="entry name" value="Functional domain of the splicing factor Prp18"/>
    <property type="match status" value="1"/>
</dbReference>
<evidence type="ECO:0000313" key="3">
    <source>
        <dbReference type="Proteomes" id="UP000694863"/>
    </source>
</evidence>
<dbReference type="Proteomes" id="UP000694863">
    <property type="component" value="Unplaced"/>
</dbReference>
<dbReference type="GeneID" id="101651406"/>
<evidence type="ECO:0000259" key="2">
    <source>
        <dbReference type="Pfam" id="PF07304"/>
    </source>
</evidence>
<dbReference type="PANTHER" id="PTHR18834">
    <property type="entry name" value="STEROID RECEPTOR RNA ACTIVATOR 1"/>
    <property type="match status" value="1"/>
</dbReference>
<feature type="region of interest" description="Disordered" evidence="1">
    <location>
        <begin position="1"/>
        <end position="39"/>
    </location>
</feature>
<evidence type="ECO:0000313" key="4">
    <source>
        <dbReference type="RefSeq" id="XP_004697084.2"/>
    </source>
</evidence>
<gene>
    <name evidence="4" type="primary">SRA1</name>
</gene>
<feature type="compositionally biased region" description="Pro residues" evidence="1">
    <location>
        <begin position="127"/>
        <end position="136"/>
    </location>
</feature>
<feature type="domain" description="SRA1/Sec31" evidence="2">
    <location>
        <begin position="131"/>
        <end position="276"/>
    </location>
</feature>
<feature type="region of interest" description="Disordered" evidence="1">
    <location>
        <begin position="264"/>
        <end position="293"/>
    </location>
</feature>
<evidence type="ECO:0000256" key="1">
    <source>
        <dbReference type="SAM" id="MobiDB-lite"/>
    </source>
</evidence>
<dbReference type="RefSeq" id="XP_004697084.2">
    <property type="nucleotide sequence ID" value="XM_004697027.4"/>
</dbReference>
<dbReference type="InterPro" id="IPR009917">
    <property type="entry name" value="SRA1/Sec31"/>
</dbReference>
<keyword evidence="3" id="KW-1185">Reference proteome</keyword>
<feature type="region of interest" description="Disordered" evidence="1">
    <location>
        <begin position="100"/>
        <end position="157"/>
    </location>
</feature>
<reference evidence="4" key="1">
    <citation type="submission" date="2025-08" db="UniProtKB">
        <authorList>
            <consortium name="RefSeq"/>
        </authorList>
    </citation>
    <scope>IDENTIFICATION</scope>
</reference>